<evidence type="ECO:0000313" key="2">
    <source>
        <dbReference type="Proteomes" id="UP001596481"/>
    </source>
</evidence>
<organism evidence="1 2">
    <name type="scientific">Haloferax namakaokahaiae</name>
    <dbReference type="NCBI Taxonomy" id="1748331"/>
    <lineage>
        <taxon>Archaea</taxon>
        <taxon>Methanobacteriati</taxon>
        <taxon>Methanobacteriota</taxon>
        <taxon>Stenosarchaea group</taxon>
        <taxon>Halobacteria</taxon>
        <taxon>Halobacteriales</taxon>
        <taxon>Haloferacaceae</taxon>
        <taxon>Haloferax</taxon>
    </lineage>
</organism>
<accession>A0ABD5ZJL2</accession>
<dbReference type="EMBL" id="JBHTAA010000014">
    <property type="protein sequence ID" value="MFC7205264.1"/>
    <property type="molecule type" value="Genomic_DNA"/>
</dbReference>
<comment type="caution">
    <text evidence="1">The sequence shown here is derived from an EMBL/GenBank/DDBJ whole genome shotgun (WGS) entry which is preliminary data.</text>
</comment>
<protein>
    <recommendedName>
        <fullName evidence="3">Small CPxCG-related zinc finger protein</fullName>
    </recommendedName>
</protein>
<proteinExistence type="predicted"/>
<name>A0ABD5ZJL2_9EURY</name>
<gene>
    <name evidence="1" type="ORF">ACFQJC_17275</name>
</gene>
<reference evidence="1 2" key="1">
    <citation type="journal article" date="2019" name="Int. J. Syst. Evol. Microbiol.">
        <title>The Global Catalogue of Microorganisms (GCM) 10K type strain sequencing project: providing services to taxonomists for standard genome sequencing and annotation.</title>
        <authorList>
            <consortium name="The Broad Institute Genomics Platform"/>
            <consortium name="The Broad Institute Genome Sequencing Center for Infectious Disease"/>
            <person name="Wu L."/>
            <person name="Ma J."/>
        </authorList>
    </citation>
    <scope>NUCLEOTIDE SEQUENCE [LARGE SCALE GENOMIC DNA]</scope>
    <source>
        <strain evidence="1 2">DSM 29988</strain>
    </source>
</reference>
<evidence type="ECO:0008006" key="3">
    <source>
        <dbReference type="Google" id="ProtNLM"/>
    </source>
</evidence>
<dbReference type="AlphaFoldDB" id="A0ABD5ZJL2"/>
<dbReference type="RefSeq" id="WP_390225793.1">
    <property type="nucleotide sequence ID" value="NZ_JBHTAA010000014.1"/>
</dbReference>
<dbReference type="Proteomes" id="UP001596481">
    <property type="component" value="Unassembled WGS sequence"/>
</dbReference>
<sequence>MTTTGQVPEFESLTCIACGNDTTHYSVVEFESRELIDGLCLDCENPDIYQWKEVSETCVVCDDSPDYALNAVKPHPENPNKSTYAPAANGVLVCDDHLSE</sequence>
<evidence type="ECO:0000313" key="1">
    <source>
        <dbReference type="EMBL" id="MFC7205264.1"/>
    </source>
</evidence>
<keyword evidence="2" id="KW-1185">Reference proteome</keyword>